<sequence length="82" mass="9314">MFGGSEFPEVEAILMVYTRDFIKVFGLALGVTLLKLGNGNEHCDHPWRQDFGLRINDSIEESFKSLSNILERFFKNTASDSI</sequence>
<name>K1Q897_MAGGI</name>
<dbReference type="AlphaFoldDB" id="K1Q897"/>
<proteinExistence type="predicted"/>
<dbReference type="HOGENOM" id="CLU_2560495_0_0_1"/>
<dbReference type="EMBL" id="JH818060">
    <property type="protein sequence ID" value="EKC30178.1"/>
    <property type="molecule type" value="Genomic_DNA"/>
</dbReference>
<protein>
    <submittedName>
        <fullName evidence="1">Uncharacterized protein</fullName>
    </submittedName>
</protein>
<evidence type="ECO:0000313" key="1">
    <source>
        <dbReference type="EMBL" id="EKC30178.1"/>
    </source>
</evidence>
<reference evidence="1" key="1">
    <citation type="journal article" date="2012" name="Nature">
        <title>The oyster genome reveals stress adaptation and complexity of shell formation.</title>
        <authorList>
            <person name="Zhang G."/>
            <person name="Fang X."/>
            <person name="Guo X."/>
            <person name="Li L."/>
            <person name="Luo R."/>
            <person name="Xu F."/>
            <person name="Yang P."/>
            <person name="Zhang L."/>
            <person name="Wang X."/>
            <person name="Qi H."/>
            <person name="Xiong Z."/>
            <person name="Que H."/>
            <person name="Xie Y."/>
            <person name="Holland P.W."/>
            <person name="Paps J."/>
            <person name="Zhu Y."/>
            <person name="Wu F."/>
            <person name="Chen Y."/>
            <person name="Wang J."/>
            <person name="Peng C."/>
            <person name="Meng J."/>
            <person name="Yang L."/>
            <person name="Liu J."/>
            <person name="Wen B."/>
            <person name="Zhang N."/>
            <person name="Huang Z."/>
            <person name="Zhu Q."/>
            <person name="Feng Y."/>
            <person name="Mount A."/>
            <person name="Hedgecock D."/>
            <person name="Xu Z."/>
            <person name="Liu Y."/>
            <person name="Domazet-Loso T."/>
            <person name="Du Y."/>
            <person name="Sun X."/>
            <person name="Zhang S."/>
            <person name="Liu B."/>
            <person name="Cheng P."/>
            <person name="Jiang X."/>
            <person name="Li J."/>
            <person name="Fan D."/>
            <person name="Wang W."/>
            <person name="Fu W."/>
            <person name="Wang T."/>
            <person name="Wang B."/>
            <person name="Zhang J."/>
            <person name="Peng Z."/>
            <person name="Li Y."/>
            <person name="Li N."/>
            <person name="Wang J."/>
            <person name="Chen M."/>
            <person name="He Y."/>
            <person name="Tan F."/>
            <person name="Song X."/>
            <person name="Zheng Q."/>
            <person name="Huang R."/>
            <person name="Yang H."/>
            <person name="Du X."/>
            <person name="Chen L."/>
            <person name="Yang M."/>
            <person name="Gaffney P.M."/>
            <person name="Wang S."/>
            <person name="Luo L."/>
            <person name="She Z."/>
            <person name="Ming Y."/>
            <person name="Huang W."/>
            <person name="Zhang S."/>
            <person name="Huang B."/>
            <person name="Zhang Y."/>
            <person name="Qu T."/>
            <person name="Ni P."/>
            <person name="Miao G."/>
            <person name="Wang J."/>
            <person name="Wang Q."/>
            <person name="Steinberg C.E."/>
            <person name="Wang H."/>
            <person name="Li N."/>
            <person name="Qian L."/>
            <person name="Zhang G."/>
            <person name="Li Y."/>
            <person name="Yang H."/>
            <person name="Liu X."/>
            <person name="Wang J."/>
            <person name="Yin Y."/>
            <person name="Wang J."/>
        </authorList>
    </citation>
    <scope>NUCLEOTIDE SEQUENCE [LARGE SCALE GENOMIC DNA]</scope>
    <source>
        <strain evidence="1">05x7-T-G4-1.051#20</strain>
    </source>
</reference>
<gene>
    <name evidence="1" type="ORF">CGI_10002425</name>
</gene>
<accession>K1Q897</accession>
<organism evidence="1">
    <name type="scientific">Magallana gigas</name>
    <name type="common">Pacific oyster</name>
    <name type="synonym">Crassostrea gigas</name>
    <dbReference type="NCBI Taxonomy" id="29159"/>
    <lineage>
        <taxon>Eukaryota</taxon>
        <taxon>Metazoa</taxon>
        <taxon>Spiralia</taxon>
        <taxon>Lophotrochozoa</taxon>
        <taxon>Mollusca</taxon>
        <taxon>Bivalvia</taxon>
        <taxon>Autobranchia</taxon>
        <taxon>Pteriomorphia</taxon>
        <taxon>Ostreida</taxon>
        <taxon>Ostreoidea</taxon>
        <taxon>Ostreidae</taxon>
        <taxon>Magallana</taxon>
    </lineage>
</organism>
<dbReference type="InParanoid" id="K1Q897"/>